<name>A0AAW0BNG7_9AGAR</name>
<dbReference type="GO" id="GO:0005886">
    <property type="term" value="C:plasma membrane"/>
    <property type="evidence" value="ECO:0007669"/>
    <property type="project" value="TreeGrafter"/>
</dbReference>
<evidence type="ECO:0000256" key="6">
    <source>
        <dbReference type="SAM" id="SignalP"/>
    </source>
</evidence>
<evidence type="ECO:0000256" key="2">
    <source>
        <dbReference type="ARBA" id="ARBA00022692"/>
    </source>
</evidence>
<sequence>MAFKHSALLTFLCLLATAYAHAGHGGDTNGMDMSMDSPMNLASGHMLMYFHTTPGDILWFEGWVPQSTGAMVGACIGLFLLALVDRWVAACRGMMEMHWKKRAQIEFANRQDARGDLKRSSDFLKNTMLMRNSLPFIPAHDIVRGVMQLGQAALGYALMLAVMTYQVGFIIAIVVGLGVGETLFGRFSTSAHVH</sequence>
<keyword evidence="8" id="KW-1185">Reference proteome</keyword>
<feature type="transmembrane region" description="Helical" evidence="5">
    <location>
        <begin position="154"/>
        <end position="179"/>
    </location>
</feature>
<evidence type="ECO:0000313" key="8">
    <source>
        <dbReference type="Proteomes" id="UP001383192"/>
    </source>
</evidence>
<dbReference type="AlphaFoldDB" id="A0AAW0BNG7"/>
<evidence type="ECO:0000256" key="3">
    <source>
        <dbReference type="ARBA" id="ARBA00022989"/>
    </source>
</evidence>
<keyword evidence="5" id="KW-0406">Ion transport</keyword>
<reference evidence="7 8" key="1">
    <citation type="submission" date="2024-01" db="EMBL/GenBank/DDBJ databases">
        <title>A draft genome for a cacao thread blight-causing isolate of Paramarasmius palmivorus.</title>
        <authorList>
            <person name="Baruah I.K."/>
            <person name="Bukari Y."/>
            <person name="Amoako-Attah I."/>
            <person name="Meinhardt L.W."/>
            <person name="Bailey B.A."/>
            <person name="Cohen S.P."/>
        </authorList>
    </citation>
    <scope>NUCLEOTIDE SEQUENCE [LARGE SCALE GENOMIC DNA]</scope>
    <source>
        <strain evidence="7 8">GH-12</strain>
    </source>
</reference>
<comment type="caution">
    <text evidence="7">The sequence shown here is derived from an EMBL/GenBank/DDBJ whole genome shotgun (WGS) entry which is preliminary data.</text>
</comment>
<keyword evidence="4 5" id="KW-0472">Membrane</keyword>
<dbReference type="Pfam" id="PF04145">
    <property type="entry name" value="Ctr"/>
    <property type="match status" value="1"/>
</dbReference>
<keyword evidence="5" id="KW-0187">Copper transport</keyword>
<evidence type="ECO:0000256" key="1">
    <source>
        <dbReference type="ARBA" id="ARBA00004141"/>
    </source>
</evidence>
<proteinExistence type="inferred from homology"/>
<evidence type="ECO:0000256" key="5">
    <source>
        <dbReference type="RuleBase" id="RU367022"/>
    </source>
</evidence>
<comment type="similarity">
    <text evidence="5">Belongs to the copper transporter (Ctr) (TC 1.A.56) family. SLC31A subfamily.</text>
</comment>
<feature type="signal peptide" evidence="6">
    <location>
        <begin position="1"/>
        <end position="22"/>
    </location>
</feature>
<keyword evidence="5" id="KW-0813">Transport</keyword>
<dbReference type="EMBL" id="JAYKXP010000094">
    <property type="protein sequence ID" value="KAK7027524.1"/>
    <property type="molecule type" value="Genomic_DNA"/>
</dbReference>
<protein>
    <recommendedName>
        <fullName evidence="5">Copper transport protein</fullName>
    </recommendedName>
</protein>
<keyword evidence="3 5" id="KW-1133">Transmembrane helix</keyword>
<dbReference type="InterPro" id="IPR007274">
    <property type="entry name" value="Cop_transporter"/>
</dbReference>
<organism evidence="7 8">
    <name type="scientific">Paramarasmius palmivorus</name>
    <dbReference type="NCBI Taxonomy" id="297713"/>
    <lineage>
        <taxon>Eukaryota</taxon>
        <taxon>Fungi</taxon>
        <taxon>Dikarya</taxon>
        <taxon>Basidiomycota</taxon>
        <taxon>Agaricomycotina</taxon>
        <taxon>Agaricomycetes</taxon>
        <taxon>Agaricomycetidae</taxon>
        <taxon>Agaricales</taxon>
        <taxon>Marasmiineae</taxon>
        <taxon>Marasmiaceae</taxon>
        <taxon>Paramarasmius</taxon>
    </lineage>
</organism>
<feature type="chain" id="PRO_5043429640" description="Copper transport protein" evidence="6">
    <location>
        <begin position="23"/>
        <end position="194"/>
    </location>
</feature>
<comment type="subcellular location">
    <subcellularLocation>
        <location evidence="1 5">Membrane</location>
        <topology evidence="1 5">Multi-pass membrane protein</topology>
    </subcellularLocation>
</comment>
<evidence type="ECO:0000256" key="4">
    <source>
        <dbReference type="ARBA" id="ARBA00023136"/>
    </source>
</evidence>
<feature type="transmembrane region" description="Helical" evidence="5">
    <location>
        <begin position="68"/>
        <end position="88"/>
    </location>
</feature>
<keyword evidence="6" id="KW-0732">Signal</keyword>
<dbReference type="Proteomes" id="UP001383192">
    <property type="component" value="Unassembled WGS sequence"/>
</dbReference>
<accession>A0AAW0BNG7</accession>
<dbReference type="PANTHER" id="PTHR12483">
    <property type="entry name" value="SOLUTE CARRIER FAMILY 31 COPPER TRANSPORTERS"/>
    <property type="match status" value="1"/>
</dbReference>
<gene>
    <name evidence="7" type="ORF">VNI00_015157</name>
</gene>
<evidence type="ECO:0000313" key="7">
    <source>
        <dbReference type="EMBL" id="KAK7027524.1"/>
    </source>
</evidence>
<keyword evidence="5" id="KW-0186">Copper</keyword>
<dbReference type="GO" id="GO:0005375">
    <property type="term" value="F:copper ion transmembrane transporter activity"/>
    <property type="evidence" value="ECO:0007669"/>
    <property type="project" value="UniProtKB-UniRule"/>
</dbReference>
<dbReference type="PANTHER" id="PTHR12483:SF27">
    <property type="entry name" value="COPPER TRANSPORT PROTEIN CTR1"/>
    <property type="match status" value="1"/>
</dbReference>
<keyword evidence="2 5" id="KW-0812">Transmembrane</keyword>